<sequence>MELLVEVAAQVHLQLVQSIHHVLEPPIRPLRRLVPVRQRPETLQLRLRIVVLVRHVPERLPARRRPVGQHPSLGDGPEGGKYVLFLPPEVRHQVRLQGLKGPADPLEPPGRLRVRVPACPLQALREAGQRPSQVVVVRGLDVVHQVRQGYGQPFGIALGGHGLDRHVEHPGDRLGIEPLRLAGLREGAVAPPPPVDAESVENAGTGGPFVYEVDEKRVGGESRHGRTETGEDGHVRDSEAMSAGAASGTTVPRVRKGSGVPQRRTLL</sequence>
<dbReference type="STRING" id="309807.SRU_0744"/>
<feature type="region of interest" description="Disordered" evidence="1">
    <location>
        <begin position="217"/>
        <end position="267"/>
    </location>
</feature>
<evidence type="ECO:0000256" key="1">
    <source>
        <dbReference type="SAM" id="MobiDB-lite"/>
    </source>
</evidence>
<dbReference type="EnsemblBacteria" id="ABC44870">
    <property type="protein sequence ID" value="ABC44870"/>
    <property type="gene ID" value="SRU_0744"/>
</dbReference>
<proteinExistence type="predicted"/>
<protein>
    <submittedName>
        <fullName evidence="2">FtsQ</fullName>
    </submittedName>
</protein>
<dbReference type="EMBL" id="CP000159">
    <property type="protein sequence ID" value="ABC44870.1"/>
    <property type="molecule type" value="Genomic_DNA"/>
</dbReference>
<evidence type="ECO:0000313" key="3">
    <source>
        <dbReference type="Proteomes" id="UP000008674"/>
    </source>
</evidence>
<dbReference type="Proteomes" id="UP000008674">
    <property type="component" value="Chromosome"/>
</dbReference>
<gene>
    <name evidence="2" type="primary">ftsQ</name>
    <name evidence="2" type="ordered locus">SRU_0744</name>
</gene>
<dbReference type="HOGENOM" id="CLU_1041664_0_0_10"/>
<dbReference type="KEGG" id="sru:SRU_0744"/>
<feature type="compositionally biased region" description="Basic and acidic residues" evidence="1">
    <location>
        <begin position="217"/>
        <end position="239"/>
    </location>
</feature>
<organism evidence="2 3">
    <name type="scientific">Salinibacter ruber (strain DSM 13855 / M31)</name>
    <dbReference type="NCBI Taxonomy" id="309807"/>
    <lineage>
        <taxon>Bacteria</taxon>
        <taxon>Pseudomonadati</taxon>
        <taxon>Rhodothermota</taxon>
        <taxon>Rhodothermia</taxon>
        <taxon>Rhodothermales</taxon>
        <taxon>Salinibacteraceae</taxon>
        <taxon>Salinibacter</taxon>
    </lineage>
</organism>
<reference evidence="2 3" key="1">
    <citation type="journal article" date="2005" name="Proc. Natl. Acad. Sci. U.S.A.">
        <title>The genome of Salinibacter ruber: convergence and gene exchange among hyperhalophilic bacteria and archaea.</title>
        <authorList>
            <person name="Mongodin E.F."/>
            <person name="Nelson K.E."/>
            <person name="Daugherty S."/>
            <person name="Deboy R.T."/>
            <person name="Wister J."/>
            <person name="Khouri H."/>
            <person name="Weidman J."/>
            <person name="Walsh D.A."/>
            <person name="Papke R.T."/>
            <person name="Sanchez Perez G."/>
            <person name="Sharma A.K."/>
            <person name="Nesbo C.L."/>
            <person name="MacLeod D."/>
            <person name="Bapteste E."/>
            <person name="Doolittle W.F."/>
            <person name="Charlebois R.L."/>
            <person name="Legault B."/>
            <person name="Rodriguez-Valera F."/>
        </authorList>
    </citation>
    <scope>NUCLEOTIDE SEQUENCE [LARGE SCALE GENOMIC DNA]</scope>
    <source>
        <strain evidence="3">DSM 13855 / CECT 5946 / M31</strain>
    </source>
</reference>
<dbReference type="AlphaFoldDB" id="Q2S4J9"/>
<accession>Q2S4J9</accession>
<evidence type="ECO:0000313" key="2">
    <source>
        <dbReference type="EMBL" id="ABC44870.1"/>
    </source>
</evidence>
<keyword evidence="3" id="KW-1185">Reference proteome</keyword>
<name>Q2S4J9_SALRD</name>